<accession>A0A6C0BV32</accession>
<dbReference type="EMBL" id="MN739271">
    <property type="protein sequence ID" value="QHS96315.1"/>
    <property type="molecule type" value="Genomic_DNA"/>
</dbReference>
<feature type="transmembrane region" description="Helical" evidence="1">
    <location>
        <begin position="6"/>
        <end position="28"/>
    </location>
</feature>
<evidence type="ECO:0000313" key="2">
    <source>
        <dbReference type="EMBL" id="QHS96315.1"/>
    </source>
</evidence>
<evidence type="ECO:0000256" key="1">
    <source>
        <dbReference type="SAM" id="Phobius"/>
    </source>
</evidence>
<name>A0A6C0BV32_9ZZZZ</name>
<keyword evidence="1" id="KW-1133">Transmembrane helix</keyword>
<evidence type="ECO:0008006" key="3">
    <source>
        <dbReference type="Google" id="ProtNLM"/>
    </source>
</evidence>
<dbReference type="AlphaFoldDB" id="A0A6C0BV32"/>
<reference evidence="2" key="1">
    <citation type="journal article" date="2020" name="Nature">
        <title>Giant virus diversity and host interactions through global metagenomics.</title>
        <authorList>
            <person name="Schulz F."/>
            <person name="Roux S."/>
            <person name="Paez-Espino D."/>
            <person name="Jungbluth S."/>
            <person name="Walsh D.A."/>
            <person name="Denef V.J."/>
            <person name="McMahon K.D."/>
            <person name="Konstantinidis K.T."/>
            <person name="Eloe-Fadrosh E.A."/>
            <person name="Kyrpides N.C."/>
            <person name="Woyke T."/>
        </authorList>
    </citation>
    <scope>NUCLEOTIDE SEQUENCE</scope>
    <source>
        <strain evidence="2">GVMAG-M-3300020166-18</strain>
    </source>
</reference>
<keyword evidence="1" id="KW-0472">Membrane</keyword>
<organism evidence="2">
    <name type="scientific">viral metagenome</name>
    <dbReference type="NCBI Taxonomy" id="1070528"/>
    <lineage>
        <taxon>unclassified sequences</taxon>
        <taxon>metagenomes</taxon>
        <taxon>organismal metagenomes</taxon>
    </lineage>
</organism>
<protein>
    <recommendedName>
        <fullName evidence="3">CPW-WPC domain-containing protein</fullName>
    </recommendedName>
</protein>
<proteinExistence type="predicted"/>
<keyword evidence="1" id="KW-0812">Transmembrane</keyword>
<sequence length="91" mass="9812">MNIQKISAIVLLVVLIITMIVVYGMLYYSNKDLAFPPKINKCPDKMTYDAATGCGDGVTPYETGGDVCDTDLQTNAKGKGNWDGITNADCD</sequence>